<dbReference type="AlphaFoldDB" id="A0A1M6M3D6"/>
<name>A0A1M6M3D6_9FIRM</name>
<dbReference type="RefSeq" id="WP_072871266.1">
    <property type="nucleotide sequence ID" value="NZ_FQZM01000060.1"/>
</dbReference>
<evidence type="ECO:0008006" key="3">
    <source>
        <dbReference type="Google" id="ProtNLM"/>
    </source>
</evidence>
<evidence type="ECO:0000313" key="1">
    <source>
        <dbReference type="EMBL" id="SHJ77951.1"/>
    </source>
</evidence>
<keyword evidence="2" id="KW-1185">Reference proteome</keyword>
<dbReference type="OrthoDB" id="9906233at2"/>
<protein>
    <recommendedName>
        <fullName evidence="3">DUF4258 domain-containing protein</fullName>
    </recommendedName>
</protein>
<evidence type="ECO:0000313" key="2">
    <source>
        <dbReference type="Proteomes" id="UP000184529"/>
    </source>
</evidence>
<proteinExistence type="predicted"/>
<dbReference type="STRING" id="1121432.SAMN02745219_03315"/>
<dbReference type="Proteomes" id="UP000184529">
    <property type="component" value="Unassembled WGS sequence"/>
</dbReference>
<accession>A0A1M6M3D6</accession>
<reference evidence="2" key="1">
    <citation type="submission" date="2016-11" db="EMBL/GenBank/DDBJ databases">
        <authorList>
            <person name="Varghese N."/>
            <person name="Submissions S."/>
        </authorList>
    </citation>
    <scope>NUCLEOTIDE SEQUENCE [LARGE SCALE GENOMIC DNA]</scope>
    <source>
        <strain evidence="2">DSM 16057</strain>
    </source>
</reference>
<sequence>MRVGVTDHAVEQYRKKYLRYHGDEMSDEEIRAVLIRVVERGRRLRRLPGGVREYVLDGLAVVVDDRNPGNVTVITFLGYYDWRWWWRKKETGMRRSPKVLAAL</sequence>
<dbReference type="EMBL" id="FQZM01000060">
    <property type="protein sequence ID" value="SHJ77951.1"/>
    <property type="molecule type" value="Genomic_DNA"/>
</dbReference>
<organism evidence="1 2">
    <name type="scientific">Desulfofundulus thermosubterraneus DSM 16057</name>
    <dbReference type="NCBI Taxonomy" id="1121432"/>
    <lineage>
        <taxon>Bacteria</taxon>
        <taxon>Bacillati</taxon>
        <taxon>Bacillota</taxon>
        <taxon>Clostridia</taxon>
        <taxon>Eubacteriales</taxon>
        <taxon>Peptococcaceae</taxon>
        <taxon>Desulfofundulus</taxon>
    </lineage>
</organism>
<gene>
    <name evidence="1" type="ORF">SAMN02745219_03315</name>
</gene>